<evidence type="ECO:0000313" key="2">
    <source>
        <dbReference type="WBParaSite" id="nRc.2.0.1.t19822-RA"/>
    </source>
</evidence>
<sequence>MNKANSGNGAWWFIGGYGTATNRSSFYWYRNVFGYPETYPTLDAFWSGAEPNNALYSEEFILSINTALLNDLPARYSSGFVCQVDPSLPLPPNNNLNGSISSIPSLCNVSIVNISNKYQWIQGHQRDIEGFH</sequence>
<evidence type="ECO:0000313" key="1">
    <source>
        <dbReference type="Proteomes" id="UP000887565"/>
    </source>
</evidence>
<dbReference type="WBParaSite" id="nRc.2.0.1.t19822-RA">
    <property type="protein sequence ID" value="nRc.2.0.1.t19822-RA"/>
    <property type="gene ID" value="nRc.2.0.1.g19822"/>
</dbReference>
<keyword evidence="1" id="KW-1185">Reference proteome</keyword>
<protein>
    <submittedName>
        <fullName evidence="2">Uncharacterized protein</fullName>
    </submittedName>
</protein>
<organism evidence="1 2">
    <name type="scientific">Romanomermis culicivorax</name>
    <name type="common">Nematode worm</name>
    <dbReference type="NCBI Taxonomy" id="13658"/>
    <lineage>
        <taxon>Eukaryota</taxon>
        <taxon>Metazoa</taxon>
        <taxon>Ecdysozoa</taxon>
        <taxon>Nematoda</taxon>
        <taxon>Enoplea</taxon>
        <taxon>Dorylaimia</taxon>
        <taxon>Mermithida</taxon>
        <taxon>Mermithoidea</taxon>
        <taxon>Mermithidae</taxon>
        <taxon>Romanomermis</taxon>
    </lineage>
</organism>
<dbReference type="InterPro" id="IPR016187">
    <property type="entry name" value="CTDL_fold"/>
</dbReference>
<name>A0A915J296_ROMCU</name>
<dbReference type="Proteomes" id="UP000887565">
    <property type="component" value="Unplaced"/>
</dbReference>
<accession>A0A915J296</accession>
<proteinExistence type="predicted"/>
<reference evidence="2" key="1">
    <citation type="submission" date="2022-11" db="UniProtKB">
        <authorList>
            <consortium name="WormBaseParasite"/>
        </authorList>
    </citation>
    <scope>IDENTIFICATION</scope>
</reference>
<dbReference type="SUPFAM" id="SSF56436">
    <property type="entry name" value="C-type lectin-like"/>
    <property type="match status" value="1"/>
</dbReference>
<dbReference type="AlphaFoldDB" id="A0A915J296"/>